<keyword evidence="1" id="KW-1133">Transmembrane helix</keyword>
<feature type="transmembrane region" description="Helical" evidence="1">
    <location>
        <begin position="36"/>
        <end position="54"/>
    </location>
</feature>
<accession>A0ABW4HNJ4</accession>
<evidence type="ECO:0000313" key="2">
    <source>
        <dbReference type="EMBL" id="MFD1606880.1"/>
    </source>
</evidence>
<feature type="transmembrane region" description="Helical" evidence="1">
    <location>
        <begin position="12"/>
        <end position="30"/>
    </location>
</feature>
<dbReference type="InterPro" id="IPR006938">
    <property type="entry name" value="DUF624"/>
</dbReference>
<feature type="transmembrane region" description="Helical" evidence="1">
    <location>
        <begin position="75"/>
        <end position="96"/>
    </location>
</feature>
<dbReference type="Proteomes" id="UP001597221">
    <property type="component" value="Unassembled WGS sequence"/>
</dbReference>
<sequence length="205" mass="23450">MNVDGITGSLNTILTWITRLALLNLLWILFSIRGLFIAGIFPSTIAALGICRSWKEGNQNTTMWKTFKQIYRKEYIAANILGWSITLMGLLLYLNYLVMSNSVGEIPIIVLTAFYLITFLYVIVVIWSFPLLSHYNASIIQHLKNAMIIGVVKIHYTLVILILLFAVTYISLEFPGMILFFSFSIAILCWSWISEYIFKKMEAAE</sequence>
<keyword evidence="1" id="KW-0812">Transmembrane</keyword>
<feature type="transmembrane region" description="Helical" evidence="1">
    <location>
        <begin position="154"/>
        <end position="172"/>
    </location>
</feature>
<keyword evidence="3" id="KW-1185">Reference proteome</keyword>
<proteinExistence type="predicted"/>
<dbReference type="Pfam" id="PF04854">
    <property type="entry name" value="DUF624"/>
    <property type="match status" value="1"/>
</dbReference>
<dbReference type="RefSeq" id="WP_251512720.1">
    <property type="nucleotide sequence ID" value="NZ_JAMBON010000007.1"/>
</dbReference>
<evidence type="ECO:0000256" key="1">
    <source>
        <dbReference type="SAM" id="Phobius"/>
    </source>
</evidence>
<feature type="transmembrane region" description="Helical" evidence="1">
    <location>
        <begin position="108"/>
        <end position="133"/>
    </location>
</feature>
<name>A0ABW4HNJ4_9BACI</name>
<feature type="transmembrane region" description="Helical" evidence="1">
    <location>
        <begin position="178"/>
        <end position="198"/>
    </location>
</feature>
<protein>
    <submittedName>
        <fullName evidence="2">YesL family protein</fullName>
    </submittedName>
</protein>
<organism evidence="2 3">
    <name type="scientific">Oceanobacillus luteolus</name>
    <dbReference type="NCBI Taxonomy" id="1274358"/>
    <lineage>
        <taxon>Bacteria</taxon>
        <taxon>Bacillati</taxon>
        <taxon>Bacillota</taxon>
        <taxon>Bacilli</taxon>
        <taxon>Bacillales</taxon>
        <taxon>Bacillaceae</taxon>
        <taxon>Oceanobacillus</taxon>
    </lineage>
</organism>
<comment type="caution">
    <text evidence="2">The sequence shown here is derived from an EMBL/GenBank/DDBJ whole genome shotgun (WGS) entry which is preliminary data.</text>
</comment>
<gene>
    <name evidence="2" type="ORF">ACFSBH_04360</name>
</gene>
<keyword evidence="1" id="KW-0472">Membrane</keyword>
<evidence type="ECO:0000313" key="3">
    <source>
        <dbReference type="Proteomes" id="UP001597221"/>
    </source>
</evidence>
<reference evidence="3" key="1">
    <citation type="journal article" date="2019" name="Int. J. Syst. Evol. Microbiol.">
        <title>The Global Catalogue of Microorganisms (GCM) 10K type strain sequencing project: providing services to taxonomists for standard genome sequencing and annotation.</title>
        <authorList>
            <consortium name="The Broad Institute Genomics Platform"/>
            <consortium name="The Broad Institute Genome Sequencing Center for Infectious Disease"/>
            <person name="Wu L."/>
            <person name="Ma J."/>
        </authorList>
    </citation>
    <scope>NUCLEOTIDE SEQUENCE [LARGE SCALE GENOMIC DNA]</scope>
    <source>
        <strain evidence="3">CGMCC 1.12376</strain>
    </source>
</reference>
<dbReference type="EMBL" id="JBHUDE010000017">
    <property type="protein sequence ID" value="MFD1606880.1"/>
    <property type="molecule type" value="Genomic_DNA"/>
</dbReference>